<keyword evidence="2" id="KW-1133">Transmembrane helix</keyword>
<feature type="transmembrane region" description="Helical" evidence="2">
    <location>
        <begin position="102"/>
        <end position="130"/>
    </location>
</feature>
<comment type="caution">
    <text evidence="3">The sequence shown here is derived from an EMBL/GenBank/DDBJ whole genome shotgun (WGS) entry which is preliminary data.</text>
</comment>
<sequence>MKEPAIDSNMKTLFLVNAILGVISCVIPGIITTIISVVILGLSIYQLVKLPKTGKWRTSPVLLIIATALDLVTAVISATQAGKAIAAGALTNQVEDGHLVKGIIGGLMIVAVLAIASWIIRIVGTVFAFIAYSRANKALTAAVQQAAYTAQADPSVMTDAPAPTFTEVTPTSEAASQTPTTSQTSEAAPAASETASATPIVSEAAPTSEAQSASATSEAPASESTPTSTTTSTNE</sequence>
<keyword evidence="4" id="KW-1185">Reference proteome</keyword>
<dbReference type="OrthoDB" id="9950836at2"/>
<feature type="region of interest" description="Disordered" evidence="1">
    <location>
        <begin position="152"/>
        <end position="235"/>
    </location>
</feature>
<feature type="compositionally biased region" description="Low complexity" evidence="1">
    <location>
        <begin position="169"/>
        <end position="235"/>
    </location>
</feature>
<reference evidence="3 4" key="1">
    <citation type="journal article" date="2015" name="Genome Announc.">
        <title>Expanding the biotechnology potential of lactobacilli through comparative genomics of 213 strains and associated genera.</title>
        <authorList>
            <person name="Sun Z."/>
            <person name="Harris H.M."/>
            <person name="McCann A."/>
            <person name="Guo C."/>
            <person name="Argimon S."/>
            <person name="Zhang W."/>
            <person name="Yang X."/>
            <person name="Jeffery I.B."/>
            <person name="Cooney J.C."/>
            <person name="Kagawa T.F."/>
            <person name="Liu W."/>
            <person name="Song Y."/>
            <person name="Salvetti E."/>
            <person name="Wrobel A."/>
            <person name="Rasinkangas P."/>
            <person name="Parkhill J."/>
            <person name="Rea M.C."/>
            <person name="O'Sullivan O."/>
            <person name="Ritari J."/>
            <person name="Douillard F.P."/>
            <person name="Paul Ross R."/>
            <person name="Yang R."/>
            <person name="Briner A.E."/>
            <person name="Felis G.E."/>
            <person name="de Vos W.M."/>
            <person name="Barrangou R."/>
            <person name="Klaenhammer T.R."/>
            <person name="Caufield P.W."/>
            <person name="Cui Y."/>
            <person name="Zhang H."/>
            <person name="O'Toole P.W."/>
        </authorList>
    </citation>
    <scope>NUCLEOTIDE SEQUENCE [LARGE SCALE GENOMIC DNA]</scope>
    <source>
        <strain evidence="3 4">JCM 17158</strain>
    </source>
</reference>
<dbReference type="AlphaFoldDB" id="A0A0R1JR68"/>
<dbReference type="EMBL" id="AZDJ01000030">
    <property type="protein sequence ID" value="KRK71113.1"/>
    <property type="molecule type" value="Genomic_DNA"/>
</dbReference>
<dbReference type="PATRIC" id="fig|1291734.4.peg.308"/>
<accession>A0A0R1JR68</accession>
<evidence type="ECO:0000313" key="3">
    <source>
        <dbReference type="EMBL" id="KRK71113.1"/>
    </source>
</evidence>
<evidence type="ECO:0000256" key="1">
    <source>
        <dbReference type="SAM" id="MobiDB-lite"/>
    </source>
</evidence>
<feature type="transmembrane region" description="Helical" evidence="2">
    <location>
        <begin position="12"/>
        <end position="40"/>
    </location>
</feature>
<feature type="transmembrane region" description="Helical" evidence="2">
    <location>
        <begin position="61"/>
        <end position="82"/>
    </location>
</feature>
<keyword evidence="2" id="KW-0812">Transmembrane</keyword>
<organism evidence="3 4">
    <name type="scientific">Lacticaseibacillus nasuensis JCM 17158</name>
    <dbReference type="NCBI Taxonomy" id="1291734"/>
    <lineage>
        <taxon>Bacteria</taxon>
        <taxon>Bacillati</taxon>
        <taxon>Bacillota</taxon>
        <taxon>Bacilli</taxon>
        <taxon>Lactobacillales</taxon>
        <taxon>Lactobacillaceae</taxon>
        <taxon>Lacticaseibacillus</taxon>
    </lineage>
</organism>
<dbReference type="Proteomes" id="UP000051804">
    <property type="component" value="Unassembled WGS sequence"/>
</dbReference>
<gene>
    <name evidence="3" type="ORF">FD02_GL000298</name>
</gene>
<name>A0A0R1JR68_9LACO</name>
<keyword evidence="2" id="KW-0472">Membrane</keyword>
<dbReference type="PROSITE" id="PS51257">
    <property type="entry name" value="PROKAR_LIPOPROTEIN"/>
    <property type="match status" value="1"/>
</dbReference>
<evidence type="ECO:0000313" key="4">
    <source>
        <dbReference type="Proteomes" id="UP000051804"/>
    </source>
</evidence>
<proteinExistence type="predicted"/>
<protein>
    <submittedName>
        <fullName evidence="3">Uncharacterized protein</fullName>
    </submittedName>
</protein>
<evidence type="ECO:0000256" key="2">
    <source>
        <dbReference type="SAM" id="Phobius"/>
    </source>
</evidence>
<dbReference type="STRING" id="1291734.FD02_GL000298"/>
<dbReference type="RefSeq" id="WP_056951837.1">
    <property type="nucleotide sequence ID" value="NZ_AZDJ01000030.1"/>
</dbReference>